<dbReference type="PANTHER" id="PTHR47765">
    <property type="entry name" value="3'-5' EXONUCLEASE DOMAIN-CONTAINING PROTEIN"/>
    <property type="match status" value="1"/>
</dbReference>
<dbReference type="GO" id="GO:0008408">
    <property type="term" value="F:3'-5' exonuclease activity"/>
    <property type="evidence" value="ECO:0007669"/>
    <property type="project" value="InterPro"/>
</dbReference>
<dbReference type="AlphaFoldDB" id="A0A485KHF7"/>
<dbReference type="GO" id="GO:0006139">
    <property type="term" value="P:nucleobase-containing compound metabolic process"/>
    <property type="evidence" value="ECO:0007669"/>
    <property type="project" value="InterPro"/>
</dbReference>
<protein>
    <submittedName>
        <fullName evidence="3">Aste57867_5580 protein</fullName>
    </submittedName>
</protein>
<reference evidence="2" key="2">
    <citation type="submission" date="2019-06" db="EMBL/GenBank/DDBJ databases">
        <title>Genomics analysis of Aphanomyces spp. identifies a new class of oomycete effector associated with host adaptation.</title>
        <authorList>
            <person name="Gaulin E."/>
        </authorList>
    </citation>
    <scope>NUCLEOTIDE SEQUENCE</scope>
    <source>
        <strain evidence="2">CBS 578.67</strain>
    </source>
</reference>
<keyword evidence="4" id="KW-1185">Reference proteome</keyword>
<reference evidence="3 4" key="1">
    <citation type="submission" date="2019-03" db="EMBL/GenBank/DDBJ databases">
        <authorList>
            <person name="Gaulin E."/>
            <person name="Dumas B."/>
        </authorList>
    </citation>
    <scope>NUCLEOTIDE SEQUENCE [LARGE SCALE GENOMIC DNA]</scope>
    <source>
        <strain evidence="3">CBS 568.67</strain>
    </source>
</reference>
<evidence type="ECO:0000313" key="4">
    <source>
        <dbReference type="Proteomes" id="UP000332933"/>
    </source>
</evidence>
<dbReference type="SMART" id="SM00474">
    <property type="entry name" value="35EXOc"/>
    <property type="match status" value="1"/>
</dbReference>
<dbReference type="InterPro" id="IPR002562">
    <property type="entry name" value="3'-5'_exonuclease_dom"/>
</dbReference>
<dbReference type="Gene3D" id="3.30.420.10">
    <property type="entry name" value="Ribonuclease H-like superfamily/Ribonuclease H"/>
    <property type="match status" value="1"/>
</dbReference>
<evidence type="ECO:0000313" key="2">
    <source>
        <dbReference type="EMBL" id="KAF0710129.1"/>
    </source>
</evidence>
<dbReference type="GO" id="GO:0003676">
    <property type="term" value="F:nucleic acid binding"/>
    <property type="evidence" value="ECO:0007669"/>
    <property type="project" value="InterPro"/>
</dbReference>
<organism evidence="3 4">
    <name type="scientific">Aphanomyces stellatus</name>
    <dbReference type="NCBI Taxonomy" id="120398"/>
    <lineage>
        <taxon>Eukaryota</taxon>
        <taxon>Sar</taxon>
        <taxon>Stramenopiles</taxon>
        <taxon>Oomycota</taxon>
        <taxon>Saprolegniomycetes</taxon>
        <taxon>Saprolegniales</taxon>
        <taxon>Verrucalvaceae</taxon>
        <taxon>Aphanomyces</taxon>
    </lineage>
</organism>
<dbReference type="InterPro" id="IPR012337">
    <property type="entry name" value="RNaseH-like_sf"/>
</dbReference>
<dbReference type="Proteomes" id="UP000332933">
    <property type="component" value="Unassembled WGS sequence"/>
</dbReference>
<evidence type="ECO:0000313" key="3">
    <source>
        <dbReference type="EMBL" id="VFT82626.1"/>
    </source>
</evidence>
<accession>A0A485KHF7</accession>
<proteinExistence type="predicted"/>
<sequence length="539" mass="59280">MLDVAGTLPLVESFKVNYVQAAATRIEALCAARQFQAMQDELAAVLNSVPFPQVIRHFARVVEFHIHQTKFKWTLYIGLVSILHDTARTRVPDIDPQDLVPEDVLRTATLVFLRHLSRRPEHMHATLAWCRLYQISTADLSAGALDLLDVDPKIGLDFCHDLNLMAALPADDVMRLLLQRNDIHGVDRFVHGDPARQRALIHLMIALRVDDKLIKKRLSKFNLPPDDFPVFVQRRRRATIRYLVRAQQYGDIPQAVGDDLSSRLYACNFVYEQCGFDNPVTQHLVHSLGVGSSFPDVLPPHDASFDIGGNKDAPPPLPGFLTLAALGLTAPPHFLDTPADVSACITRLLAEPVVGLDCEWRSAFSLNETTPCALLQLASATHTYVVDMLASGMLPLVLPLFAAPHVIKVGLAVRGDFAALGVTRVVRVVDLQALEKSVHAVTTTSAQEGARASLSDLCVKYLGLPLDKRARMSNWERRPLTQPQLEYAALDAAALVHILDAMKQHVGDAVVAACVNRVVYDINGARHPSEIAADGAVDE</sequence>
<dbReference type="EMBL" id="VJMH01002082">
    <property type="protein sequence ID" value="KAF0710129.1"/>
    <property type="molecule type" value="Genomic_DNA"/>
</dbReference>
<name>A0A485KHF7_9STRA</name>
<gene>
    <name evidence="3" type="primary">Aste57867_5580</name>
    <name evidence="2" type="ORF">As57867_005567</name>
    <name evidence="3" type="ORF">ASTE57867_5580</name>
</gene>
<dbReference type="CDD" id="cd06141">
    <property type="entry name" value="WRN_exo"/>
    <property type="match status" value="1"/>
</dbReference>
<dbReference type="EMBL" id="CAADRA010002084">
    <property type="protein sequence ID" value="VFT82626.1"/>
    <property type="molecule type" value="Genomic_DNA"/>
</dbReference>
<dbReference type="SUPFAM" id="SSF53098">
    <property type="entry name" value="Ribonuclease H-like"/>
    <property type="match status" value="1"/>
</dbReference>
<dbReference type="PANTHER" id="PTHR47765:SF2">
    <property type="entry name" value="EXONUCLEASE MUT-7 HOMOLOG"/>
    <property type="match status" value="1"/>
</dbReference>
<dbReference type="OrthoDB" id="10261556at2759"/>
<feature type="domain" description="3'-5' exonuclease" evidence="1">
    <location>
        <begin position="332"/>
        <end position="507"/>
    </location>
</feature>
<dbReference type="InterPro" id="IPR036397">
    <property type="entry name" value="RNaseH_sf"/>
</dbReference>
<dbReference type="InterPro" id="IPR052408">
    <property type="entry name" value="Exonuclease_MUT-7-like"/>
</dbReference>
<dbReference type="Pfam" id="PF01612">
    <property type="entry name" value="DNA_pol_A_exo1"/>
    <property type="match status" value="1"/>
</dbReference>
<evidence type="ECO:0000259" key="1">
    <source>
        <dbReference type="SMART" id="SM00474"/>
    </source>
</evidence>